<keyword evidence="3" id="KW-1185">Reference proteome</keyword>
<dbReference type="VEuPathDB" id="FungiDB:MELLADRAFT_90766"/>
<dbReference type="Proteomes" id="UP000001072">
    <property type="component" value="Unassembled WGS sequence"/>
</dbReference>
<reference evidence="3" key="1">
    <citation type="journal article" date="2011" name="Proc. Natl. Acad. Sci. U.S.A.">
        <title>Obligate biotrophy features unraveled by the genomic analysis of rust fungi.</title>
        <authorList>
            <person name="Duplessis S."/>
            <person name="Cuomo C.A."/>
            <person name="Lin Y.-C."/>
            <person name="Aerts A."/>
            <person name="Tisserant E."/>
            <person name="Veneault-Fourrey C."/>
            <person name="Joly D.L."/>
            <person name="Hacquard S."/>
            <person name="Amselem J."/>
            <person name="Cantarel B.L."/>
            <person name="Chiu R."/>
            <person name="Coutinho P.M."/>
            <person name="Feau N."/>
            <person name="Field M."/>
            <person name="Frey P."/>
            <person name="Gelhaye E."/>
            <person name="Goldberg J."/>
            <person name="Grabherr M.G."/>
            <person name="Kodira C.D."/>
            <person name="Kohler A."/>
            <person name="Kuees U."/>
            <person name="Lindquist E.A."/>
            <person name="Lucas S.M."/>
            <person name="Mago R."/>
            <person name="Mauceli E."/>
            <person name="Morin E."/>
            <person name="Murat C."/>
            <person name="Pangilinan J.L."/>
            <person name="Park R."/>
            <person name="Pearson M."/>
            <person name="Quesneville H."/>
            <person name="Rouhier N."/>
            <person name="Sakthikumar S."/>
            <person name="Salamov A.A."/>
            <person name="Schmutz J."/>
            <person name="Selles B."/>
            <person name="Shapiro H."/>
            <person name="Tanguay P."/>
            <person name="Tuskan G.A."/>
            <person name="Henrissat B."/>
            <person name="Van de Peer Y."/>
            <person name="Rouze P."/>
            <person name="Ellis J.G."/>
            <person name="Dodds P.N."/>
            <person name="Schein J.E."/>
            <person name="Zhong S."/>
            <person name="Hamelin R.C."/>
            <person name="Grigoriev I.V."/>
            <person name="Szabo L.J."/>
            <person name="Martin F."/>
        </authorList>
    </citation>
    <scope>NUCLEOTIDE SEQUENCE [LARGE SCALE GENOMIC DNA]</scope>
    <source>
        <strain evidence="3">98AG31 / pathotype 3-4-7</strain>
    </source>
</reference>
<name>F4R7E6_MELLP</name>
<evidence type="ECO:0000256" key="1">
    <source>
        <dbReference type="SAM" id="MobiDB-lite"/>
    </source>
</evidence>
<dbReference type="GeneID" id="18935678"/>
<feature type="compositionally biased region" description="Low complexity" evidence="1">
    <location>
        <begin position="75"/>
        <end position="90"/>
    </location>
</feature>
<dbReference type="InParanoid" id="F4R7E6"/>
<evidence type="ECO:0008006" key="4">
    <source>
        <dbReference type="Google" id="ProtNLM"/>
    </source>
</evidence>
<feature type="region of interest" description="Disordered" evidence="1">
    <location>
        <begin position="48"/>
        <end position="92"/>
    </location>
</feature>
<gene>
    <name evidence="2" type="ORF">MELLADRAFT_90766</name>
</gene>
<accession>F4R7E6</accession>
<sequence>MSSQTLLPGIVEEDMVLYDGVPRATEPDIPVWNEAVVTSYREVEAHALANQGTHPGPWSSDRIDFRGPRAPAPSAPHSASSPHTSSEVSAVTKNNKIPCDQCHIVSRDKTNHERHKRTHIPKEVLRQLGQLWLLSIPLANQTTDVCCYNGCEKDYKNVSDVERHQKTCIRKPKLDSAQSGSTSTTHSRKPLNKRKAGLVPGKIASTHRVPPPKRARKGPNKRQADPVALQNASTSMIPPPKRARKGPNKIQADPVALQKASNYLIPDIIVPQGGSLIISDDVIDPALAYYL</sequence>
<proteinExistence type="predicted"/>
<dbReference type="AlphaFoldDB" id="F4R7E6"/>
<feature type="compositionally biased region" description="Basic residues" evidence="1">
    <location>
        <begin position="186"/>
        <end position="196"/>
    </location>
</feature>
<dbReference type="HOGENOM" id="CLU_956699_0_0_1"/>
<evidence type="ECO:0000313" key="2">
    <source>
        <dbReference type="EMBL" id="EGG11800.1"/>
    </source>
</evidence>
<dbReference type="RefSeq" id="XP_007405435.1">
    <property type="nucleotide sequence ID" value="XM_007405373.1"/>
</dbReference>
<organism evidence="3">
    <name type="scientific">Melampsora larici-populina (strain 98AG31 / pathotype 3-4-7)</name>
    <name type="common">Poplar leaf rust fungus</name>
    <dbReference type="NCBI Taxonomy" id="747676"/>
    <lineage>
        <taxon>Eukaryota</taxon>
        <taxon>Fungi</taxon>
        <taxon>Dikarya</taxon>
        <taxon>Basidiomycota</taxon>
        <taxon>Pucciniomycotina</taxon>
        <taxon>Pucciniomycetes</taxon>
        <taxon>Pucciniales</taxon>
        <taxon>Melampsoraceae</taxon>
        <taxon>Melampsora</taxon>
    </lineage>
</organism>
<dbReference type="EMBL" id="GL883092">
    <property type="protein sequence ID" value="EGG11800.1"/>
    <property type="molecule type" value="Genomic_DNA"/>
</dbReference>
<feature type="compositionally biased region" description="Basic residues" evidence="1">
    <location>
        <begin position="210"/>
        <end position="220"/>
    </location>
</feature>
<protein>
    <recommendedName>
        <fullName evidence="4">C2H2-type domain-containing protein</fullName>
    </recommendedName>
</protein>
<feature type="compositionally biased region" description="Polar residues" evidence="1">
    <location>
        <begin position="176"/>
        <end position="185"/>
    </location>
</feature>
<evidence type="ECO:0000313" key="3">
    <source>
        <dbReference type="Proteomes" id="UP000001072"/>
    </source>
</evidence>
<feature type="region of interest" description="Disordered" evidence="1">
    <location>
        <begin position="172"/>
        <end position="248"/>
    </location>
</feature>
<dbReference type="KEGG" id="mlr:MELLADRAFT_90766"/>